<sequence length="418" mass="44191">MTAELGGVMRFHSKPFILTVLMASLNGCAGSGGGFLGIGAVVGDRNLASAEPLFSKEEQGCLGSADQLIAIVFGPDKAILPDNRKSKNIPGGPDRCTQIKTNFRYMLSPAAPGRESLTQYNTAQRNEVIDALLASSNRKCTRYTALLKNADGAMNAGLSVGAILTGGLGSILGGAATAKALAGSSSILSGSRAALNETYLSNQTIHVLTSAFEKARRTQRRQITNREACSVDQYTLMRGIEDAFAYHDSCSIIAGLAETSLSIERSENPGMDAMRLQLNELANLRRQASEFAADGPITPIRSSPTPASLDKLVAADKALIEAEDFLSKEKTAQQAAEQDVSTKEVELAAKSDGDKSKETTALADARKKLDSINAAVVKLTNTRDKAGQARNAQVQALVRNTVGVPAVVDPETRICPFT</sequence>
<dbReference type="Proteomes" id="UP000516148">
    <property type="component" value="Chromosome"/>
</dbReference>
<keyword evidence="2" id="KW-1185">Reference proteome</keyword>
<proteinExistence type="predicted"/>
<accession>A0A7H0LN77</accession>
<dbReference type="AlphaFoldDB" id="A0A7H0LN77"/>
<organism evidence="1 2">
    <name type="scientific">Sphingomonas alpina</name>
    <dbReference type="NCBI Taxonomy" id="653931"/>
    <lineage>
        <taxon>Bacteria</taxon>
        <taxon>Pseudomonadati</taxon>
        <taxon>Pseudomonadota</taxon>
        <taxon>Alphaproteobacteria</taxon>
        <taxon>Sphingomonadales</taxon>
        <taxon>Sphingomonadaceae</taxon>
        <taxon>Sphingomonas</taxon>
    </lineage>
</organism>
<protein>
    <submittedName>
        <fullName evidence="1">Uncharacterized protein</fullName>
    </submittedName>
</protein>
<name>A0A7H0LN77_9SPHN</name>
<evidence type="ECO:0000313" key="2">
    <source>
        <dbReference type="Proteomes" id="UP000516148"/>
    </source>
</evidence>
<gene>
    <name evidence="1" type="ORF">H3Z74_08245</name>
</gene>
<reference evidence="1 2" key="1">
    <citation type="submission" date="2020-09" db="EMBL/GenBank/DDBJ databases">
        <title>Sphingomonas sp., a new species isolated from pork steak.</title>
        <authorList>
            <person name="Heidler von Heilborn D."/>
        </authorList>
    </citation>
    <scope>NUCLEOTIDE SEQUENCE [LARGE SCALE GENOMIC DNA]</scope>
    <source>
        <strain evidence="2">S8-3T</strain>
    </source>
</reference>
<dbReference type="KEGG" id="spap:H3Z74_08245"/>
<dbReference type="RefSeq" id="WP_187763416.1">
    <property type="nucleotide sequence ID" value="NZ_CP061038.1"/>
</dbReference>
<dbReference type="EMBL" id="CP061038">
    <property type="protein sequence ID" value="QNQ11130.1"/>
    <property type="molecule type" value="Genomic_DNA"/>
</dbReference>
<evidence type="ECO:0000313" key="1">
    <source>
        <dbReference type="EMBL" id="QNQ11130.1"/>
    </source>
</evidence>